<dbReference type="RefSeq" id="WP_241040082.1">
    <property type="nucleotide sequence ID" value="NZ_BAAAJF010000045.1"/>
</dbReference>
<sequence>MDTEDIGKLAQPGGGPGSTQHLARLAGTTMPESIPDVIRRLAAIHEYASGTSMLRDDDGIAAFTRLYHIITTRIGNMVDSGEFRDPAFLIRLDLEFAERYLRALRTYAEDMHRTPGVWRLLFDNRSDPRIAPVNFAVAGVNAHINFDLSCALVATWKHVTPDGDGPDSAQFYDYRLINDVFEQEMDPLREELGSFLSRGPDDAIWDRTANWVSDLVIRFTRDLAWDEAKRVWDRGADDKVMQASEEKLDTIASFVGERLLRAPILPV</sequence>
<reference evidence="2 3" key="1">
    <citation type="submission" date="2022-03" db="EMBL/GenBank/DDBJ databases">
        <title>Pseudonocardia alaer sp. nov., a novel actinomycete isolated from reed forest soil.</title>
        <authorList>
            <person name="Wang L."/>
        </authorList>
    </citation>
    <scope>NUCLEOTIDE SEQUENCE [LARGE SCALE GENOMIC DNA]</scope>
    <source>
        <strain evidence="2 3">Y-16303</strain>
    </source>
</reference>
<comment type="caution">
    <text evidence="2">The sequence shown here is derived from an EMBL/GenBank/DDBJ whole genome shotgun (WGS) entry which is preliminary data.</text>
</comment>
<dbReference type="InterPro" id="IPR046037">
    <property type="entry name" value="DUF5995"/>
</dbReference>
<accession>A0ABS9TLM3</accession>
<organism evidence="2 3">
    <name type="scientific">Pseudonocardia alaniniphila</name>
    <dbReference type="NCBI Taxonomy" id="75291"/>
    <lineage>
        <taxon>Bacteria</taxon>
        <taxon>Bacillati</taxon>
        <taxon>Actinomycetota</taxon>
        <taxon>Actinomycetes</taxon>
        <taxon>Pseudonocardiales</taxon>
        <taxon>Pseudonocardiaceae</taxon>
        <taxon>Pseudonocardia</taxon>
    </lineage>
</organism>
<keyword evidence="3" id="KW-1185">Reference proteome</keyword>
<dbReference type="EMBL" id="JAKXMK010000025">
    <property type="protein sequence ID" value="MCH6169441.1"/>
    <property type="molecule type" value="Genomic_DNA"/>
</dbReference>
<evidence type="ECO:0000313" key="2">
    <source>
        <dbReference type="EMBL" id="MCH6169441.1"/>
    </source>
</evidence>
<feature type="region of interest" description="Disordered" evidence="1">
    <location>
        <begin position="1"/>
        <end position="21"/>
    </location>
</feature>
<protein>
    <submittedName>
        <fullName evidence="2">DUF5995 family protein</fullName>
    </submittedName>
</protein>
<dbReference type="Proteomes" id="UP001299970">
    <property type="component" value="Unassembled WGS sequence"/>
</dbReference>
<dbReference type="Pfam" id="PF19458">
    <property type="entry name" value="DUF5995"/>
    <property type="match status" value="1"/>
</dbReference>
<gene>
    <name evidence="2" type="ORF">MMF94_27400</name>
</gene>
<evidence type="ECO:0000256" key="1">
    <source>
        <dbReference type="SAM" id="MobiDB-lite"/>
    </source>
</evidence>
<evidence type="ECO:0000313" key="3">
    <source>
        <dbReference type="Proteomes" id="UP001299970"/>
    </source>
</evidence>
<name>A0ABS9TLM3_9PSEU</name>
<proteinExistence type="predicted"/>